<proteinExistence type="predicted"/>
<protein>
    <submittedName>
        <fullName evidence="1">Helix-turn-helix domain-containing protein</fullName>
    </submittedName>
</protein>
<accession>A0ABS5UFZ0</accession>
<dbReference type="Proteomes" id="UP000694640">
    <property type="component" value="Unassembled WGS sequence"/>
</dbReference>
<sequence>MSNQAQLFAEGASNRDIAEIIGVCPQTINN</sequence>
<organism evidence="1 2">
    <name type="scientific">Lactiplantibacillus argentoratensis</name>
    <dbReference type="NCBI Taxonomy" id="271881"/>
    <lineage>
        <taxon>Bacteria</taxon>
        <taxon>Bacillati</taxon>
        <taxon>Bacillota</taxon>
        <taxon>Bacilli</taxon>
        <taxon>Lactobacillales</taxon>
        <taxon>Lactobacillaceae</taxon>
        <taxon>Lactiplantibacillus</taxon>
    </lineage>
</organism>
<keyword evidence="2" id="KW-1185">Reference proteome</keyword>
<gene>
    <name evidence="1" type="ORF">JKL17_04975</name>
</gene>
<comment type="caution">
    <text evidence="1">The sequence shown here is derived from an EMBL/GenBank/DDBJ whole genome shotgun (WGS) entry which is preliminary data.</text>
</comment>
<dbReference type="EMBL" id="JAEQMM010000003">
    <property type="protein sequence ID" value="MBT1137491.1"/>
    <property type="molecule type" value="Genomic_DNA"/>
</dbReference>
<reference evidence="1 2" key="1">
    <citation type="submission" date="2021-01" db="EMBL/GenBank/DDBJ databases">
        <title>High-quality draft genome sequence data of six Lactiplantibacillus plantarum subsp. argentoratensis strains isolated from various Greek sourdoughs.</title>
        <authorList>
            <person name="Syrokou M.K."/>
            <person name="Paramithiotis S."/>
            <person name="Skandamis P.N."/>
            <person name="Drosinos E.H."/>
            <person name="Bosnea L."/>
            <person name="Mataragas M."/>
        </authorList>
    </citation>
    <scope>NUCLEOTIDE SEQUENCE [LARGE SCALE GENOMIC DNA]</scope>
    <source>
        <strain evidence="1 2">LQC 2520</strain>
    </source>
</reference>
<name>A0ABS5UFZ0_9LACO</name>
<evidence type="ECO:0000313" key="1">
    <source>
        <dbReference type="EMBL" id="MBT1137491.1"/>
    </source>
</evidence>
<evidence type="ECO:0000313" key="2">
    <source>
        <dbReference type="Proteomes" id="UP000694640"/>
    </source>
</evidence>